<feature type="chain" id="PRO_5046292869" evidence="1">
    <location>
        <begin position="18"/>
        <end position="673"/>
    </location>
</feature>
<dbReference type="GeneID" id="113515653"/>
<dbReference type="Proteomes" id="UP001652740">
    <property type="component" value="Unplaced"/>
</dbReference>
<evidence type="ECO:0000313" key="3">
    <source>
        <dbReference type="RefSeq" id="XP_031768168.2"/>
    </source>
</evidence>
<sequence>MMKFQFVYLTLCSLTQAAYISRMANVNRIRGPVVPFRPGVTLSRPWTHPRLVQAASHRVPYVIYRNPPHRYAVKHYQTVPRKVFTSSPWKTTAKLPPITPVTPEYEFIRAASATPALHTDGGTGAIHTIPAPNLSLSEKPIVVIEASDGLINHKSPDQSKPVYEVTEKPVDPPMYQMSPKIEFPVGFSKATSLTQPEIQGLVRNGVALQFASDYGLPAVALPQSPIPQSAIGLPHQFTIQGFNSIPSQQDLTNNGAEGIVIPPQVLYQPDPMFLQKLQSQLMQRFPSVEFIPYAADLPQSPIPLQVQTETPSPLYLLEQEEITKQTPTSFEPSKHIVQRETQEGSIVTLVPQALVVSNVTENQIEVISATEPQNVSFEMVAAESQPGTTTIKYVIETKEPQAVQNTTPIYYAQIGQSVGESVAKGFYSAINDVRAAAALVQVEKPQEQTTQVENVTTTTINPDLKAYFVQKSENQNNHSEVKPLLGIPFTKTADSVNIAYTLLRTSDKEPKVTQEGAVYAGQLVEATISEDHDFNKQKNSLISKRAPLRLFAVEENKNTTPAANTPQKFTVVKAKIPPKSKLTFDDKTGEPVLRIYASYMNNPLQKEIIASKLANIKNVNEIISRKQDSVNDWKAATVKAIDKTQEPNYVTNFGLKLRSRSDDYIPLFEEYEE</sequence>
<evidence type="ECO:0000256" key="1">
    <source>
        <dbReference type="SAM" id="SignalP"/>
    </source>
</evidence>
<feature type="signal peptide" evidence="1">
    <location>
        <begin position="1"/>
        <end position="17"/>
    </location>
</feature>
<accession>A0A6J3C3N7</accession>
<evidence type="ECO:0000313" key="2">
    <source>
        <dbReference type="Proteomes" id="UP001652740"/>
    </source>
</evidence>
<dbReference type="AlphaFoldDB" id="A0A6J3C3N7"/>
<dbReference type="KEGG" id="gmw:113515653"/>
<protein>
    <submittedName>
        <fullName evidence="3">Uncharacterized protein LOC113515653 isoform X1</fullName>
    </submittedName>
</protein>
<reference evidence="3" key="1">
    <citation type="submission" date="2025-08" db="UniProtKB">
        <authorList>
            <consortium name="RefSeq"/>
        </authorList>
    </citation>
    <scope>IDENTIFICATION</scope>
    <source>
        <tissue evidence="3">Whole larvae</tissue>
    </source>
</reference>
<keyword evidence="1" id="KW-0732">Signal</keyword>
<gene>
    <name evidence="3" type="primary">LOC113515653</name>
</gene>
<dbReference type="InParanoid" id="A0A6J3C3N7"/>
<keyword evidence="2" id="KW-1185">Reference proteome</keyword>
<proteinExistence type="predicted"/>
<name>A0A6J3C3N7_GALME</name>
<organism evidence="2 3">
    <name type="scientific">Galleria mellonella</name>
    <name type="common">Greater wax moth</name>
    <dbReference type="NCBI Taxonomy" id="7137"/>
    <lineage>
        <taxon>Eukaryota</taxon>
        <taxon>Metazoa</taxon>
        <taxon>Ecdysozoa</taxon>
        <taxon>Arthropoda</taxon>
        <taxon>Hexapoda</taxon>
        <taxon>Insecta</taxon>
        <taxon>Pterygota</taxon>
        <taxon>Neoptera</taxon>
        <taxon>Endopterygota</taxon>
        <taxon>Lepidoptera</taxon>
        <taxon>Glossata</taxon>
        <taxon>Ditrysia</taxon>
        <taxon>Pyraloidea</taxon>
        <taxon>Pyralidae</taxon>
        <taxon>Galleriinae</taxon>
        <taxon>Galleria</taxon>
    </lineage>
</organism>
<dbReference type="RefSeq" id="XP_031768168.2">
    <property type="nucleotide sequence ID" value="XM_031912308.2"/>
</dbReference>